<accession>A0ABT0HAW3</accession>
<dbReference type="Pfam" id="PF19578">
    <property type="entry name" value="DUF6090"/>
    <property type="match status" value="1"/>
</dbReference>
<keyword evidence="1" id="KW-0472">Membrane</keyword>
<evidence type="ECO:0000256" key="1">
    <source>
        <dbReference type="SAM" id="Phobius"/>
    </source>
</evidence>
<sequence>MINQNRTKKYVLYAIGEIILVVIGILIALQINNANEKRKTNNQLHGYLKTIRKNVQFDTTEINQIKMLRMRQNQAAKEYMICMMIDSMPLELIGRIVPIVGEQYLNVNQAGFDALKSSGFIANLQGSVIEDAVFEYYAFYDEIHESETSLNTFIESMEVGLFDDDFNKISRFFKMSSHANSREELNKTLELIYKNSRILGIMQRVADEEHFWVYDSLRSKGDKIVKLINKEIGDY</sequence>
<keyword evidence="1" id="KW-0812">Transmembrane</keyword>
<reference evidence="2" key="1">
    <citation type="submission" date="2022-04" db="EMBL/GenBank/DDBJ databases">
        <authorList>
            <person name="Ren T."/>
        </authorList>
    </citation>
    <scope>NUCLEOTIDE SEQUENCE</scope>
    <source>
        <strain evidence="2">F63249</strain>
    </source>
</reference>
<feature type="transmembrane region" description="Helical" evidence="1">
    <location>
        <begin position="12"/>
        <end position="31"/>
    </location>
</feature>
<gene>
    <name evidence="2" type="ORF">MUY34_11130</name>
</gene>
<keyword evidence="3" id="KW-1185">Reference proteome</keyword>
<protein>
    <submittedName>
        <fullName evidence="2">DUF6090 family protein</fullName>
    </submittedName>
</protein>
<dbReference type="EMBL" id="JALPQF010000010">
    <property type="protein sequence ID" value="MCK8481179.1"/>
    <property type="molecule type" value="Genomic_DNA"/>
</dbReference>
<name>A0ABT0HAW3_9FLAO</name>
<keyword evidence="1" id="KW-1133">Transmembrane helix</keyword>
<proteinExistence type="predicted"/>
<evidence type="ECO:0000313" key="2">
    <source>
        <dbReference type="EMBL" id="MCK8481179.1"/>
    </source>
</evidence>
<dbReference type="InterPro" id="IPR045749">
    <property type="entry name" value="DUF6090"/>
</dbReference>
<dbReference type="Proteomes" id="UP001203687">
    <property type="component" value="Unassembled WGS sequence"/>
</dbReference>
<evidence type="ECO:0000313" key="3">
    <source>
        <dbReference type="Proteomes" id="UP001203687"/>
    </source>
</evidence>
<comment type="caution">
    <text evidence="2">The sequence shown here is derived from an EMBL/GenBank/DDBJ whole genome shotgun (WGS) entry which is preliminary data.</text>
</comment>
<organism evidence="2 3">
    <name type="scientific">Psychroserpens algicola</name>
    <dbReference type="NCBI Taxonomy" id="1719034"/>
    <lineage>
        <taxon>Bacteria</taxon>
        <taxon>Pseudomonadati</taxon>
        <taxon>Bacteroidota</taxon>
        <taxon>Flavobacteriia</taxon>
        <taxon>Flavobacteriales</taxon>
        <taxon>Flavobacteriaceae</taxon>
        <taxon>Psychroserpens</taxon>
    </lineage>
</organism>